<evidence type="ECO:0000313" key="4">
    <source>
        <dbReference type="Proteomes" id="UP000811246"/>
    </source>
</evidence>
<evidence type="ECO:0000256" key="1">
    <source>
        <dbReference type="SAM" id="MobiDB-lite"/>
    </source>
</evidence>
<dbReference type="EMBL" id="CM031825">
    <property type="protein sequence ID" value="KAG6730127.1"/>
    <property type="molecule type" value="Genomic_DNA"/>
</dbReference>
<organism evidence="3 4">
    <name type="scientific">Carya illinoinensis</name>
    <name type="common">Pecan</name>
    <dbReference type="NCBI Taxonomy" id="32201"/>
    <lineage>
        <taxon>Eukaryota</taxon>
        <taxon>Viridiplantae</taxon>
        <taxon>Streptophyta</taxon>
        <taxon>Embryophyta</taxon>
        <taxon>Tracheophyta</taxon>
        <taxon>Spermatophyta</taxon>
        <taxon>Magnoliopsida</taxon>
        <taxon>eudicotyledons</taxon>
        <taxon>Gunneridae</taxon>
        <taxon>Pentapetalae</taxon>
        <taxon>rosids</taxon>
        <taxon>fabids</taxon>
        <taxon>Fagales</taxon>
        <taxon>Juglandaceae</taxon>
        <taxon>Carya</taxon>
    </lineage>
</organism>
<evidence type="ECO:0000313" key="3">
    <source>
        <dbReference type="EMBL" id="KAG6730127.1"/>
    </source>
</evidence>
<feature type="compositionally biased region" description="Polar residues" evidence="1">
    <location>
        <begin position="1"/>
        <end position="16"/>
    </location>
</feature>
<comment type="caution">
    <text evidence="3">The sequence shown here is derived from an EMBL/GenBank/DDBJ whole genome shotgun (WGS) entry which is preliminary data.</text>
</comment>
<dbReference type="Pfam" id="PF26138">
    <property type="entry name" value="DUF8040"/>
    <property type="match status" value="1"/>
</dbReference>
<feature type="domain" description="DUF8040" evidence="2">
    <location>
        <begin position="53"/>
        <end position="99"/>
    </location>
</feature>
<proteinExistence type="predicted"/>
<sequence>MENNGYSTEEYTNDVNNGEEEEKKDDINFMIALQLMMASKYYTTYMFKELCRTSLHIGHKFVMEILNGHHDRCHQQSRMEKYVFHTLWKELNEIYNLTST</sequence>
<gene>
    <name evidence="3" type="ORF">I3842_01G063900</name>
</gene>
<dbReference type="AlphaFoldDB" id="A0A922G0H6"/>
<evidence type="ECO:0000259" key="2">
    <source>
        <dbReference type="Pfam" id="PF26138"/>
    </source>
</evidence>
<reference evidence="3" key="1">
    <citation type="submission" date="2021-01" db="EMBL/GenBank/DDBJ databases">
        <authorList>
            <person name="Lovell J.T."/>
            <person name="Bentley N."/>
            <person name="Bhattarai G."/>
            <person name="Jenkins J.W."/>
            <person name="Sreedasyam A."/>
            <person name="Alarcon Y."/>
            <person name="Bock C."/>
            <person name="Boston L."/>
            <person name="Carlson J."/>
            <person name="Cervantes K."/>
            <person name="Clermont K."/>
            <person name="Krom N."/>
            <person name="Kubenka K."/>
            <person name="Mamidi S."/>
            <person name="Mattison C."/>
            <person name="Monteros M."/>
            <person name="Pisani C."/>
            <person name="Plott C."/>
            <person name="Rajasekar S."/>
            <person name="Rhein H.S."/>
            <person name="Rohla C."/>
            <person name="Song M."/>
            <person name="Hilaire R.S."/>
            <person name="Shu S."/>
            <person name="Wells L."/>
            <person name="Wang X."/>
            <person name="Webber J."/>
            <person name="Heerema R.J."/>
            <person name="Klein P."/>
            <person name="Conner P."/>
            <person name="Grauke L."/>
            <person name="Grimwood J."/>
            <person name="Schmutz J."/>
            <person name="Randall J.J."/>
        </authorList>
    </citation>
    <scope>NUCLEOTIDE SEQUENCE</scope>
    <source>
        <tissue evidence="3">Leaf</tissue>
    </source>
</reference>
<dbReference type="InterPro" id="IPR058353">
    <property type="entry name" value="DUF8040"/>
</dbReference>
<name>A0A922G0H6_CARIL</name>
<accession>A0A922G0H6</accession>
<protein>
    <recommendedName>
        <fullName evidence="2">DUF8040 domain-containing protein</fullName>
    </recommendedName>
</protein>
<feature type="region of interest" description="Disordered" evidence="1">
    <location>
        <begin position="1"/>
        <end position="20"/>
    </location>
</feature>
<dbReference type="Proteomes" id="UP000811246">
    <property type="component" value="Chromosome 1"/>
</dbReference>